<accession>A0A9W6BET0</accession>
<keyword evidence="4" id="KW-1185">Reference proteome</keyword>
<feature type="compositionally biased region" description="Low complexity" evidence="2">
    <location>
        <begin position="115"/>
        <end position="138"/>
    </location>
</feature>
<keyword evidence="1" id="KW-0175">Coiled coil</keyword>
<feature type="region of interest" description="Disordered" evidence="2">
    <location>
        <begin position="105"/>
        <end position="172"/>
    </location>
</feature>
<comment type="caution">
    <text evidence="3">The sequence shown here is derived from an EMBL/GenBank/DDBJ whole genome shotgun (WGS) entry which is preliminary data.</text>
</comment>
<evidence type="ECO:0000313" key="3">
    <source>
        <dbReference type="EMBL" id="GLC50272.1"/>
    </source>
</evidence>
<evidence type="ECO:0000313" key="4">
    <source>
        <dbReference type="Proteomes" id="UP001165080"/>
    </source>
</evidence>
<reference evidence="3 4" key="1">
    <citation type="journal article" date="2023" name="Commun. Biol.">
        <title>Reorganization of the ancestral sex-determining regions during the evolution of trioecy in Pleodorina starrii.</title>
        <authorList>
            <person name="Takahashi K."/>
            <person name="Suzuki S."/>
            <person name="Kawai-Toyooka H."/>
            <person name="Yamamoto K."/>
            <person name="Hamaji T."/>
            <person name="Ootsuki R."/>
            <person name="Yamaguchi H."/>
            <person name="Kawachi M."/>
            <person name="Higashiyama T."/>
            <person name="Nozaki H."/>
        </authorList>
    </citation>
    <scope>NUCLEOTIDE SEQUENCE [LARGE SCALE GENOMIC DNA]</scope>
    <source>
        <strain evidence="3 4">NIES-4479</strain>
    </source>
</reference>
<proteinExistence type="predicted"/>
<gene>
    <name evidence="3" type="primary">PLEST000242</name>
    <name evidence="3" type="ORF">PLESTB_000361200</name>
</gene>
<feature type="coiled-coil region" evidence="1">
    <location>
        <begin position="65"/>
        <end position="92"/>
    </location>
</feature>
<evidence type="ECO:0000256" key="1">
    <source>
        <dbReference type="SAM" id="Coils"/>
    </source>
</evidence>
<dbReference type="EMBL" id="BRXU01000003">
    <property type="protein sequence ID" value="GLC50272.1"/>
    <property type="molecule type" value="Genomic_DNA"/>
</dbReference>
<evidence type="ECO:0000256" key="2">
    <source>
        <dbReference type="SAM" id="MobiDB-lite"/>
    </source>
</evidence>
<sequence length="172" mass="17243">MHGKPSKQQGLFDDGSLIGFLQSTLEAMETAAGGQLSEERAKLQQLQMALGGLGLTASKPVEADDLVLASQLDKLEQQLEAVEAQISSADDPTKQLLTKSTAVWAGMPQDGDTDGGAAAASSSAADGNGDSVSASADACGTGGNAGLPDRTSGAIESGLLPVPEQEGEAAES</sequence>
<organism evidence="3 4">
    <name type="scientific">Pleodorina starrii</name>
    <dbReference type="NCBI Taxonomy" id="330485"/>
    <lineage>
        <taxon>Eukaryota</taxon>
        <taxon>Viridiplantae</taxon>
        <taxon>Chlorophyta</taxon>
        <taxon>core chlorophytes</taxon>
        <taxon>Chlorophyceae</taxon>
        <taxon>CS clade</taxon>
        <taxon>Chlamydomonadales</taxon>
        <taxon>Volvocaceae</taxon>
        <taxon>Pleodorina</taxon>
    </lineage>
</organism>
<name>A0A9W6BET0_9CHLO</name>
<protein>
    <submittedName>
        <fullName evidence="3">Uncharacterized protein</fullName>
    </submittedName>
</protein>
<dbReference type="OrthoDB" id="548932at2759"/>
<dbReference type="Proteomes" id="UP001165080">
    <property type="component" value="Unassembled WGS sequence"/>
</dbReference>
<dbReference type="AlphaFoldDB" id="A0A9W6BET0"/>